<evidence type="ECO:0000313" key="1">
    <source>
        <dbReference type="EMBL" id="AMO96689.1"/>
    </source>
</evidence>
<proteinExistence type="predicted"/>
<dbReference type="EMBL" id="CP013232">
    <property type="protein sequence ID" value="AMO96689.1"/>
    <property type="molecule type" value="Genomic_DNA"/>
</dbReference>
<organism evidence="1">
    <name type="scientific">Collimonas fungivorans</name>
    <dbReference type="NCBI Taxonomy" id="158899"/>
    <lineage>
        <taxon>Bacteria</taxon>
        <taxon>Pseudomonadati</taxon>
        <taxon>Pseudomonadota</taxon>
        <taxon>Betaproteobacteria</taxon>
        <taxon>Burkholderiales</taxon>
        <taxon>Oxalobacteraceae</taxon>
        <taxon>Collimonas</taxon>
    </lineage>
</organism>
<gene>
    <name evidence="1" type="ORF">CFter6_4080</name>
</gene>
<evidence type="ECO:0000313" key="2">
    <source>
        <dbReference type="Proteomes" id="UP000072421"/>
    </source>
</evidence>
<reference evidence="1 2" key="1">
    <citation type="submission" date="2015-11" db="EMBL/GenBank/DDBJ databases">
        <title>Exploring the genomic traits of fungus-feeding bacterial genus Collimonas.</title>
        <authorList>
            <person name="Song C."/>
            <person name="Schmidt R."/>
            <person name="de Jager V."/>
            <person name="Krzyzanowska D."/>
            <person name="Jongedijk E."/>
            <person name="Cankar K."/>
            <person name="Beekwilder J."/>
            <person name="van Veen A."/>
            <person name="de Boer W."/>
            <person name="van Veen J.A."/>
            <person name="Garbeva P."/>
        </authorList>
    </citation>
    <scope>NUCLEOTIDE SEQUENCE [LARGE SCALE GENOMIC DNA]</scope>
    <source>
        <strain evidence="1 2">Ter6</strain>
    </source>
</reference>
<accession>A0A127PFW0</accession>
<name>A0A127PFW0_9BURK</name>
<protein>
    <submittedName>
        <fullName evidence="1">Uncharacterized protein</fullName>
    </submittedName>
</protein>
<sequence>MSYFMNKIIQDRGAMRLDKLFAALFLDGFTQGDKPWIL</sequence>
<dbReference type="PATRIC" id="fig|158899.10.peg.4045"/>
<dbReference type="AlphaFoldDB" id="A0A127PFW0"/>
<dbReference type="Proteomes" id="UP000072421">
    <property type="component" value="Chromosome"/>
</dbReference>